<dbReference type="InterPro" id="IPR002938">
    <property type="entry name" value="FAD-bd"/>
</dbReference>
<evidence type="ECO:0000259" key="6">
    <source>
        <dbReference type="Pfam" id="PF01494"/>
    </source>
</evidence>
<evidence type="ECO:0000256" key="4">
    <source>
        <dbReference type="ARBA" id="ARBA00023002"/>
    </source>
</evidence>
<protein>
    <submittedName>
        <fullName evidence="7">Salicylate hydroxylase</fullName>
    </submittedName>
</protein>
<sequence>MPHDLPVAIAGAGIAGLTAALSLARHGFQVDIVEQATELKEVGAGLQLSPNATAVLERIGLGHDLARVWREPEEIRLSDGASLSRVAAVPAGAYARQRWGHAYAAIHRAALQQVLSAAVAAHPLCRLHLGQRLDGGTISRLDAITGRRPAVLIGADGARSALRAVLPGAGARHFSGHVAWRMTLPFDKAPDVLDPQAVTAFMATRAHAVAYPLRDAFNLVVIGRGSADLAAGSPHQVPADLLALWHPGLQAAIRQATPAVAWPLFEVADGAWDDGAQRVLIGDAAHAMTPFAAQGAAMAIEDAFELAGFLAQSRAPADAFAAYRRHRAGRIDKVRARAAFNRFAYHAAGPLRLGRNLVLGLRRGESLAADFDWLYGYQARG</sequence>
<dbReference type="STRING" id="1672749.BJF92_22295"/>
<evidence type="ECO:0000256" key="5">
    <source>
        <dbReference type="ARBA" id="ARBA00023033"/>
    </source>
</evidence>
<organism evidence="7 8">
    <name type="scientific">Xaviernesmea rhizosphaerae</name>
    <dbReference type="NCBI Taxonomy" id="1672749"/>
    <lineage>
        <taxon>Bacteria</taxon>
        <taxon>Pseudomonadati</taxon>
        <taxon>Pseudomonadota</taxon>
        <taxon>Alphaproteobacteria</taxon>
        <taxon>Hyphomicrobiales</taxon>
        <taxon>Rhizobiaceae</taxon>
        <taxon>Rhizobium/Agrobacterium group</taxon>
        <taxon>Xaviernesmea</taxon>
    </lineage>
</organism>
<dbReference type="Proteomes" id="UP000186143">
    <property type="component" value="Unassembled WGS sequence"/>
</dbReference>
<evidence type="ECO:0000313" key="7">
    <source>
        <dbReference type="EMBL" id="OLP55298.1"/>
    </source>
</evidence>
<dbReference type="OrthoDB" id="4230779at2"/>
<reference evidence="7 8" key="1">
    <citation type="submission" date="2016-09" db="EMBL/GenBank/DDBJ databases">
        <title>Rhizobium sp. nov., a novel species isolated from the rice rhizosphere.</title>
        <authorList>
            <person name="Zhao J."/>
            <person name="Zhang X."/>
        </authorList>
    </citation>
    <scope>NUCLEOTIDE SEQUENCE [LARGE SCALE GENOMIC DNA]</scope>
    <source>
        <strain evidence="7 8">MH17</strain>
    </source>
</reference>
<keyword evidence="3" id="KW-0274">FAD</keyword>
<dbReference type="EMBL" id="MKIO01000029">
    <property type="protein sequence ID" value="OLP55298.1"/>
    <property type="molecule type" value="Genomic_DNA"/>
</dbReference>
<gene>
    <name evidence="7" type="ORF">BJF92_22295</name>
</gene>
<proteinExistence type="predicted"/>
<evidence type="ECO:0000256" key="3">
    <source>
        <dbReference type="ARBA" id="ARBA00022827"/>
    </source>
</evidence>
<dbReference type="Gene3D" id="3.50.50.60">
    <property type="entry name" value="FAD/NAD(P)-binding domain"/>
    <property type="match status" value="1"/>
</dbReference>
<keyword evidence="2" id="KW-0285">Flavoprotein</keyword>
<dbReference type="Pfam" id="PF01494">
    <property type="entry name" value="FAD_binding_3"/>
    <property type="match status" value="1"/>
</dbReference>
<dbReference type="PRINTS" id="PR00420">
    <property type="entry name" value="RNGMNOXGNASE"/>
</dbReference>
<dbReference type="AlphaFoldDB" id="A0A1Q9AJ69"/>
<accession>A0A1Q9AJ69</accession>
<dbReference type="InterPro" id="IPR050493">
    <property type="entry name" value="FAD-dep_Monooxygenase_BioMet"/>
</dbReference>
<evidence type="ECO:0000256" key="1">
    <source>
        <dbReference type="ARBA" id="ARBA00001974"/>
    </source>
</evidence>
<dbReference type="GO" id="GO:0004497">
    <property type="term" value="F:monooxygenase activity"/>
    <property type="evidence" value="ECO:0007669"/>
    <property type="project" value="UniProtKB-KW"/>
</dbReference>
<dbReference type="PANTHER" id="PTHR13789:SF318">
    <property type="entry name" value="GERANYLGERANYL DIPHOSPHATE REDUCTASE"/>
    <property type="match status" value="1"/>
</dbReference>
<evidence type="ECO:0000256" key="2">
    <source>
        <dbReference type="ARBA" id="ARBA00022630"/>
    </source>
</evidence>
<dbReference type="SUPFAM" id="SSF51905">
    <property type="entry name" value="FAD/NAD(P)-binding domain"/>
    <property type="match status" value="1"/>
</dbReference>
<comment type="cofactor">
    <cofactor evidence="1">
        <name>FAD</name>
        <dbReference type="ChEBI" id="CHEBI:57692"/>
    </cofactor>
</comment>
<comment type="caution">
    <text evidence="7">The sequence shown here is derived from an EMBL/GenBank/DDBJ whole genome shotgun (WGS) entry which is preliminary data.</text>
</comment>
<name>A0A1Q9AJ69_9HYPH</name>
<dbReference type="InterPro" id="IPR036188">
    <property type="entry name" value="FAD/NAD-bd_sf"/>
</dbReference>
<dbReference type="SUPFAM" id="SSF54373">
    <property type="entry name" value="FAD-linked reductases, C-terminal domain"/>
    <property type="match status" value="1"/>
</dbReference>
<dbReference type="RefSeq" id="WP_075634846.1">
    <property type="nucleotide sequence ID" value="NZ_MKIO01000029.1"/>
</dbReference>
<dbReference type="PANTHER" id="PTHR13789">
    <property type="entry name" value="MONOOXYGENASE"/>
    <property type="match status" value="1"/>
</dbReference>
<keyword evidence="5" id="KW-0503">Monooxygenase</keyword>
<evidence type="ECO:0000313" key="8">
    <source>
        <dbReference type="Proteomes" id="UP000186143"/>
    </source>
</evidence>
<feature type="domain" description="FAD-binding" evidence="6">
    <location>
        <begin position="5"/>
        <end position="334"/>
    </location>
</feature>
<dbReference type="GO" id="GO:0071949">
    <property type="term" value="F:FAD binding"/>
    <property type="evidence" value="ECO:0007669"/>
    <property type="project" value="InterPro"/>
</dbReference>
<keyword evidence="4" id="KW-0560">Oxidoreductase</keyword>